<dbReference type="Proteomes" id="UP000800041">
    <property type="component" value="Unassembled WGS sequence"/>
</dbReference>
<feature type="chain" id="PRO_5026054123" evidence="3">
    <location>
        <begin position="18"/>
        <end position="471"/>
    </location>
</feature>
<evidence type="ECO:0000256" key="1">
    <source>
        <dbReference type="ARBA" id="ARBA00005375"/>
    </source>
</evidence>
<dbReference type="Gene3D" id="3.40.50.1240">
    <property type="entry name" value="Phosphoglycerate mutase-like"/>
    <property type="match status" value="1"/>
</dbReference>
<dbReference type="EMBL" id="ML977202">
    <property type="protein sequence ID" value="KAF1981284.1"/>
    <property type="molecule type" value="Genomic_DNA"/>
</dbReference>
<dbReference type="PANTHER" id="PTHR11567">
    <property type="entry name" value="ACID PHOSPHATASE-RELATED"/>
    <property type="match status" value="1"/>
</dbReference>
<name>A0A6G1GKE2_9PEZI</name>
<evidence type="ECO:0000256" key="3">
    <source>
        <dbReference type="SAM" id="SignalP"/>
    </source>
</evidence>
<dbReference type="CDD" id="cd07061">
    <property type="entry name" value="HP_HAP_like"/>
    <property type="match status" value="1"/>
</dbReference>
<keyword evidence="2" id="KW-0812">Transmembrane</keyword>
<dbReference type="InterPro" id="IPR000560">
    <property type="entry name" value="His_Pase_clade-2"/>
</dbReference>
<gene>
    <name evidence="4" type="ORF">K402DRAFT_408528</name>
</gene>
<organism evidence="4 5">
    <name type="scientific">Aulographum hederae CBS 113979</name>
    <dbReference type="NCBI Taxonomy" id="1176131"/>
    <lineage>
        <taxon>Eukaryota</taxon>
        <taxon>Fungi</taxon>
        <taxon>Dikarya</taxon>
        <taxon>Ascomycota</taxon>
        <taxon>Pezizomycotina</taxon>
        <taxon>Dothideomycetes</taxon>
        <taxon>Pleosporomycetidae</taxon>
        <taxon>Aulographales</taxon>
        <taxon>Aulographaceae</taxon>
    </lineage>
</organism>
<keyword evidence="5" id="KW-1185">Reference proteome</keyword>
<sequence>MAFSQLAFLALVALAQAQETVLGVYIFSRHGDRTPKALPPTKLTDLGYREVYDRGSYYRNRYVSSSASSPIYGISADQVSLSQLAVSAPADNVLQSSAQGFLQGLYPPVGSELVTQTLRNGSSVQAPMNGYQLIPIALVSSGSGSEDNGWLQDATNCNNAEISSNSYFSSAEYDDLLASTSDFYSNLTEYVNGTFNGIQMTYKNAYSIYDILNVAEIHNSSFDMPDRSFQESLWLANAHEFGLAYNVSDNARAVSGMQLAGEIVTYLNNTITAGNAGKTSNKFGIQFGAYATFLSFFGLSNLTEASNDFYGVNDYASSMVFELFTTTDVSSSSFPSVADMQIRFLFHNGSSANSSDPTAFPLFGQDSVTLPWNDFVGNMSTFAIKTTEEWCTTCGNTTGICAEYAPAAGGDDGGDGSGHGSGISTAVGGVIGAMVTLAVVLGLEAIILLVGGLRVVSKKRLAGAGPSEMKA</sequence>
<feature type="transmembrane region" description="Helical" evidence="2">
    <location>
        <begin position="426"/>
        <end position="450"/>
    </location>
</feature>
<comment type="similarity">
    <text evidence="1">Belongs to the histidine acid phosphatase family.</text>
</comment>
<dbReference type="SUPFAM" id="SSF53254">
    <property type="entry name" value="Phosphoglycerate mutase-like"/>
    <property type="match status" value="1"/>
</dbReference>
<dbReference type="Pfam" id="PF00328">
    <property type="entry name" value="His_Phos_2"/>
    <property type="match status" value="1"/>
</dbReference>
<protein>
    <submittedName>
        <fullName evidence="4">Phosphoglycerate mutase-like protein</fullName>
    </submittedName>
</protein>
<dbReference type="PANTHER" id="PTHR11567:SF142">
    <property type="entry name" value="PHOSPHOGLYCERATE MUTASE-LIKE PROTEIN"/>
    <property type="match status" value="1"/>
</dbReference>
<dbReference type="OrthoDB" id="258392at2759"/>
<reference evidence="4" key="1">
    <citation type="journal article" date="2020" name="Stud. Mycol.">
        <title>101 Dothideomycetes genomes: a test case for predicting lifestyles and emergence of pathogens.</title>
        <authorList>
            <person name="Haridas S."/>
            <person name="Albert R."/>
            <person name="Binder M."/>
            <person name="Bloem J."/>
            <person name="Labutti K."/>
            <person name="Salamov A."/>
            <person name="Andreopoulos B."/>
            <person name="Baker S."/>
            <person name="Barry K."/>
            <person name="Bills G."/>
            <person name="Bluhm B."/>
            <person name="Cannon C."/>
            <person name="Castanera R."/>
            <person name="Culley D."/>
            <person name="Daum C."/>
            <person name="Ezra D."/>
            <person name="Gonzalez J."/>
            <person name="Henrissat B."/>
            <person name="Kuo A."/>
            <person name="Liang C."/>
            <person name="Lipzen A."/>
            <person name="Lutzoni F."/>
            <person name="Magnuson J."/>
            <person name="Mondo S."/>
            <person name="Nolan M."/>
            <person name="Ohm R."/>
            <person name="Pangilinan J."/>
            <person name="Park H.-J."/>
            <person name="Ramirez L."/>
            <person name="Alfaro M."/>
            <person name="Sun H."/>
            <person name="Tritt A."/>
            <person name="Yoshinaga Y."/>
            <person name="Zwiers L.-H."/>
            <person name="Turgeon B."/>
            <person name="Goodwin S."/>
            <person name="Spatafora J."/>
            <person name="Crous P."/>
            <person name="Grigoriev I."/>
        </authorList>
    </citation>
    <scope>NUCLEOTIDE SEQUENCE</scope>
    <source>
        <strain evidence="4">CBS 113979</strain>
    </source>
</reference>
<keyword evidence="2" id="KW-0472">Membrane</keyword>
<dbReference type="GO" id="GO:0016791">
    <property type="term" value="F:phosphatase activity"/>
    <property type="evidence" value="ECO:0007669"/>
    <property type="project" value="TreeGrafter"/>
</dbReference>
<dbReference type="AlphaFoldDB" id="A0A6G1GKE2"/>
<evidence type="ECO:0000256" key="2">
    <source>
        <dbReference type="SAM" id="Phobius"/>
    </source>
</evidence>
<proteinExistence type="inferred from homology"/>
<keyword evidence="2" id="KW-1133">Transmembrane helix</keyword>
<evidence type="ECO:0000313" key="5">
    <source>
        <dbReference type="Proteomes" id="UP000800041"/>
    </source>
</evidence>
<accession>A0A6G1GKE2</accession>
<feature type="signal peptide" evidence="3">
    <location>
        <begin position="1"/>
        <end position="17"/>
    </location>
</feature>
<keyword evidence="3" id="KW-0732">Signal</keyword>
<dbReference type="InterPro" id="IPR050645">
    <property type="entry name" value="Histidine_acid_phosphatase"/>
</dbReference>
<dbReference type="InterPro" id="IPR029033">
    <property type="entry name" value="His_PPase_superfam"/>
</dbReference>
<evidence type="ECO:0000313" key="4">
    <source>
        <dbReference type="EMBL" id="KAF1981284.1"/>
    </source>
</evidence>